<accession>A0A5N6QBU6</accession>
<feature type="transmembrane region" description="Helical" evidence="1">
    <location>
        <begin position="82"/>
        <end position="102"/>
    </location>
</feature>
<sequence>MASHNLLLLSLSLSPFPSLSLSHFPRVSNFYKNLAFELIIGLWKSSHKPFRQKIQWQEYGRTGTQARETQAPARSTPPELSWWLLLLLVRWNSFFFFFFALLSKKVLRWVGGPMKEQEEQLGLEEIRNKQRP</sequence>
<organism evidence="3 4">
    <name type="scientific">Carpinus fangiana</name>
    <dbReference type="NCBI Taxonomy" id="176857"/>
    <lineage>
        <taxon>Eukaryota</taxon>
        <taxon>Viridiplantae</taxon>
        <taxon>Streptophyta</taxon>
        <taxon>Embryophyta</taxon>
        <taxon>Tracheophyta</taxon>
        <taxon>Spermatophyta</taxon>
        <taxon>Magnoliopsida</taxon>
        <taxon>eudicotyledons</taxon>
        <taxon>Gunneridae</taxon>
        <taxon>Pentapetalae</taxon>
        <taxon>rosids</taxon>
        <taxon>fabids</taxon>
        <taxon>Fagales</taxon>
        <taxon>Betulaceae</taxon>
        <taxon>Carpinus</taxon>
    </lineage>
</organism>
<keyword evidence="1" id="KW-0472">Membrane</keyword>
<keyword evidence="1" id="KW-1133">Transmembrane helix</keyword>
<reference evidence="3 4" key="1">
    <citation type="submission" date="2019-06" db="EMBL/GenBank/DDBJ databases">
        <title>A chromosomal-level reference genome of Carpinus fangiana (Coryloideae, Betulaceae).</title>
        <authorList>
            <person name="Yang X."/>
            <person name="Wang Z."/>
            <person name="Zhang L."/>
            <person name="Hao G."/>
            <person name="Liu J."/>
            <person name="Yang Y."/>
        </authorList>
    </citation>
    <scope>NUCLEOTIDE SEQUENCE [LARGE SCALE GENOMIC DNA]</scope>
    <source>
        <strain evidence="3">Cfa_2016G</strain>
        <tissue evidence="3">Leaf</tissue>
    </source>
</reference>
<feature type="chain" id="PRO_5024321981" evidence="2">
    <location>
        <begin position="23"/>
        <end position="132"/>
    </location>
</feature>
<dbReference type="EMBL" id="CM017321">
    <property type="protein sequence ID" value="KAE7996792.1"/>
    <property type="molecule type" value="Genomic_DNA"/>
</dbReference>
<proteinExistence type="predicted"/>
<feature type="signal peptide" evidence="2">
    <location>
        <begin position="1"/>
        <end position="22"/>
    </location>
</feature>
<keyword evidence="2" id="KW-0732">Signal</keyword>
<dbReference type="Proteomes" id="UP000327013">
    <property type="component" value="Chromosome 1"/>
</dbReference>
<keyword evidence="1" id="KW-0812">Transmembrane</keyword>
<evidence type="ECO:0000313" key="3">
    <source>
        <dbReference type="EMBL" id="KAE7996792.1"/>
    </source>
</evidence>
<keyword evidence="4" id="KW-1185">Reference proteome</keyword>
<dbReference type="AlphaFoldDB" id="A0A5N6QBU6"/>
<name>A0A5N6QBU6_9ROSI</name>
<evidence type="ECO:0000256" key="2">
    <source>
        <dbReference type="SAM" id="SignalP"/>
    </source>
</evidence>
<gene>
    <name evidence="3" type="ORF">FH972_001483</name>
</gene>
<evidence type="ECO:0000313" key="4">
    <source>
        <dbReference type="Proteomes" id="UP000327013"/>
    </source>
</evidence>
<protein>
    <submittedName>
        <fullName evidence="3">Uncharacterized protein</fullName>
    </submittedName>
</protein>
<evidence type="ECO:0000256" key="1">
    <source>
        <dbReference type="SAM" id="Phobius"/>
    </source>
</evidence>